<evidence type="ECO:0000313" key="1">
    <source>
        <dbReference type="EMBL" id="HIT38758.1"/>
    </source>
</evidence>
<dbReference type="SUPFAM" id="SSF53623">
    <property type="entry name" value="MurD-like peptide ligases, catalytic domain"/>
    <property type="match status" value="1"/>
</dbReference>
<dbReference type="Proteomes" id="UP000886722">
    <property type="component" value="Unassembled WGS sequence"/>
</dbReference>
<name>A0A9D1KBV7_9BACT</name>
<accession>A0A9D1KBV7</accession>
<reference evidence="1" key="1">
    <citation type="submission" date="2020-10" db="EMBL/GenBank/DDBJ databases">
        <authorList>
            <person name="Gilroy R."/>
        </authorList>
    </citation>
    <scope>NUCLEOTIDE SEQUENCE</scope>
    <source>
        <strain evidence="1">21143</strain>
    </source>
</reference>
<dbReference type="AlphaFoldDB" id="A0A9D1KBV7"/>
<gene>
    <name evidence="1" type="ORF">IAD06_01775</name>
</gene>
<evidence type="ECO:0000313" key="2">
    <source>
        <dbReference type="Proteomes" id="UP000886722"/>
    </source>
</evidence>
<organism evidence="1 2">
    <name type="scientific">Candidatus Caccoplasma intestinavium</name>
    <dbReference type="NCBI Taxonomy" id="2840716"/>
    <lineage>
        <taxon>Bacteria</taxon>
        <taxon>Pseudomonadati</taxon>
        <taxon>Bacteroidota</taxon>
        <taxon>Bacteroidia</taxon>
        <taxon>Bacteroidales</taxon>
        <taxon>Bacteroidaceae</taxon>
        <taxon>Bacteroidaceae incertae sedis</taxon>
        <taxon>Candidatus Caccoplasma</taxon>
    </lineage>
</organism>
<dbReference type="GO" id="GO:0005524">
    <property type="term" value="F:ATP binding"/>
    <property type="evidence" value="ECO:0007669"/>
    <property type="project" value="InterPro"/>
</dbReference>
<protein>
    <submittedName>
        <fullName evidence="1">Uncharacterized protein</fullName>
    </submittedName>
</protein>
<reference evidence="1" key="2">
    <citation type="journal article" date="2021" name="PeerJ">
        <title>Extensive microbial diversity within the chicken gut microbiome revealed by metagenomics and culture.</title>
        <authorList>
            <person name="Gilroy R."/>
            <person name="Ravi A."/>
            <person name="Getino M."/>
            <person name="Pursley I."/>
            <person name="Horton D.L."/>
            <person name="Alikhan N.F."/>
            <person name="Baker D."/>
            <person name="Gharbi K."/>
            <person name="Hall N."/>
            <person name="Watson M."/>
            <person name="Adriaenssens E.M."/>
            <person name="Foster-Nyarko E."/>
            <person name="Jarju S."/>
            <person name="Secka A."/>
            <person name="Antonio M."/>
            <person name="Oren A."/>
            <person name="Chaudhuri R.R."/>
            <person name="La Ragione R."/>
            <person name="Hildebrand F."/>
            <person name="Pallen M.J."/>
        </authorList>
    </citation>
    <scope>NUCLEOTIDE SEQUENCE</scope>
    <source>
        <strain evidence="1">21143</strain>
    </source>
</reference>
<dbReference type="InterPro" id="IPR036565">
    <property type="entry name" value="Mur-like_cat_sf"/>
</dbReference>
<proteinExistence type="predicted"/>
<comment type="caution">
    <text evidence="1">The sequence shown here is derived from an EMBL/GenBank/DDBJ whole genome shotgun (WGS) entry which is preliminary data.</text>
</comment>
<dbReference type="EMBL" id="DVKT01000010">
    <property type="protein sequence ID" value="HIT38758.1"/>
    <property type="molecule type" value="Genomic_DNA"/>
</dbReference>
<sequence>MTDNIHIIACGEELLSRVAFAMQEKGLSVSCSGCAPDLQTMLENGGVFVGSLQQAVSAGRKVNFVVSPALGVNPEIEYAEVLHLPVIPVSDLFTSLTENKALVVECNPRYPNRILSIIWHVLQAQKRKCDYLTESFMQGLSRKVSLSENTRICLLDGDLLLHTESRNYKSNILVLSSLLWKETPDYPTFESYLDIWHKVVNSIDRNGIVIYNQAVTVFQEWAENVREDITAIPYKAHSYRKEGDICFLTGSKTEMQLSYPCDEELLCDINAARLVCRQLGVADKSFYQMIVSADFLKK</sequence>
<dbReference type="Gene3D" id="3.40.1190.10">
    <property type="entry name" value="Mur-like, catalytic domain"/>
    <property type="match status" value="1"/>
</dbReference>